<dbReference type="RefSeq" id="WP_184727815.1">
    <property type="nucleotide sequence ID" value="NZ_JACHIW010000001.1"/>
</dbReference>
<comment type="caution">
    <text evidence="1">The sequence shown here is derived from an EMBL/GenBank/DDBJ whole genome shotgun (WGS) entry which is preliminary data.</text>
</comment>
<keyword evidence="2" id="KW-1185">Reference proteome</keyword>
<accession>A0A840QAF8</accession>
<dbReference type="InterPro" id="IPR032724">
    <property type="entry name" value="SCP1.201-like"/>
</dbReference>
<gene>
    <name evidence="1" type="ORF">BJ970_004275</name>
</gene>
<name>A0A840QAF8_9PSEU</name>
<evidence type="ECO:0000313" key="1">
    <source>
        <dbReference type="EMBL" id="MBB5156741.1"/>
    </source>
</evidence>
<dbReference type="AlphaFoldDB" id="A0A840QAF8"/>
<dbReference type="Proteomes" id="UP000584374">
    <property type="component" value="Unassembled WGS sequence"/>
</dbReference>
<proteinExistence type="predicted"/>
<reference evidence="1 2" key="1">
    <citation type="submission" date="2020-08" db="EMBL/GenBank/DDBJ databases">
        <title>Sequencing the genomes of 1000 actinobacteria strains.</title>
        <authorList>
            <person name="Klenk H.-P."/>
        </authorList>
    </citation>
    <scope>NUCLEOTIDE SEQUENCE [LARGE SCALE GENOMIC DNA]</scope>
    <source>
        <strain evidence="1 2">DSM 45584</strain>
    </source>
</reference>
<organism evidence="1 2">
    <name type="scientific">Saccharopolyspora phatthalungensis</name>
    <dbReference type="NCBI Taxonomy" id="664693"/>
    <lineage>
        <taxon>Bacteria</taxon>
        <taxon>Bacillati</taxon>
        <taxon>Actinomycetota</taxon>
        <taxon>Actinomycetes</taxon>
        <taxon>Pseudonocardiales</taxon>
        <taxon>Pseudonocardiaceae</taxon>
        <taxon>Saccharopolyspora</taxon>
    </lineage>
</organism>
<protein>
    <submittedName>
        <fullName evidence="1">Uncharacterized protein</fullName>
    </submittedName>
</protein>
<evidence type="ECO:0000313" key="2">
    <source>
        <dbReference type="Proteomes" id="UP000584374"/>
    </source>
</evidence>
<sequence>MVDSPGRHKGPIERVVDLRTHAKNGASVRPGQTYGVVVVNNAMCPGEQGCANAVRALLPLGYTLVVWEPGATKPTVIQAEARP</sequence>
<dbReference type="EMBL" id="JACHIW010000001">
    <property type="protein sequence ID" value="MBB5156741.1"/>
    <property type="molecule type" value="Genomic_DNA"/>
</dbReference>
<dbReference type="Pfam" id="PF14428">
    <property type="entry name" value="DddA-like"/>
    <property type="match status" value="1"/>
</dbReference>